<dbReference type="PIRSF" id="PIRSF003354">
    <property type="entry name" value="Coatomer_alpha_subunit"/>
    <property type="match status" value="1"/>
</dbReference>
<dbReference type="GO" id="GO:0006891">
    <property type="term" value="P:intra-Golgi vesicle-mediated transport"/>
    <property type="evidence" value="ECO:0007669"/>
    <property type="project" value="TreeGrafter"/>
</dbReference>
<evidence type="ECO:0000256" key="8">
    <source>
        <dbReference type="ARBA" id="ARBA00022927"/>
    </source>
</evidence>
<evidence type="ECO:0000259" key="13">
    <source>
        <dbReference type="Pfam" id="PF04053"/>
    </source>
</evidence>
<evidence type="ECO:0000313" key="16">
    <source>
        <dbReference type="EMBL" id="KAF4651797.1"/>
    </source>
</evidence>
<sequence length="1289" mass="143215">MLVKCETKSNRVKGLSFHPKQTWILASLHNGSIQLWDYRLGTLIDKFEEHDGPVRGVCFHRTQPLFVSGGDDYKIKVWNYRLRRCIFTLLGHLDYIRTVQFHNEYPWIVSASDDQTVRIWNWQSRSCIAVLTGHNHYVMCAQFHPTQDLVVSASLDQTIRVWDTTGLRDKTVSIGSMGGGGNMMGPMGGLGAGNRGGAGGSLGSGADMFGTTDAVVKYVLEGHERGVNWASFHPTMPLIVSGSDDRLIKIWRMGDGKAWEVDTLRGHFNNVSAVFFSTKKDLIISDSEDRTIRVWDATKRVAIHTFRRENDRFWILAVHPTNSLIAAGHDSGMVVFKLDRERPVFALGSGSGHAGQSLYLAKDGYLTVQNIDQASSSRSHQQQQQQPGSTEITPPSTSLATLRRPPNAMVSSLRSLIVNPFSSTDMNAIVMHVDQQGVGSYDLYSCTNAQLAQGLRDPLVAKEGTSCNGACFVSRNRLAVLHRDNTLGLYNLNNELVKKFEPPVPKNQSNVEAIYQGGNNKVLLRSGEVVQLFDFNARSVVGEITVAGGVRYVVWSKNMDYVAFLGKHNITLANGRNLELLHSLHENVRVKSGVWDETQPGVFVFTTLSHIKYTIVNGDYGIINSLSDVYYLCRVSKQTVVYLDRENAIHKRPFNNAEYCFKMALWQKRYDDVKRWIKQARICGNVGIGYLKSKGYPEVALQFVDDPLTRFNLSLEFGHLDEALSCAKRIDQKEVWNRLGKEALRQGNVQMVEMVYQKTRNLSGLSFLYLSTGNRDKLKKMLAIAKKRNDPMERFNTAMFLGDVEERVRVLAEAAQLPLATIMAKTYGLNDLFSELCAGNNQPVPDAGHSEKASLLQPPVPLTKAATTNWPLLMSMEQIFDNKWAGVEEAAPADEEHQQQQTFLPGFDDEEEENDPNAGGFDAWGDDALASPDEEVDVGNAWGSDEDLGLGDLDLPAASSEAQPVDESVVTPGEGYARRWLRNRKLVPDLIAAGEFDEALATLQRRIGLINAAPLKPLFEEIYSATRCSLPALPLEPSIGLPVVTPSSKLGVPGAEIEPAGLFTVSCDDLKKLEGHKLTTMGKFRDSLDVFRYVLHACTMATAANSEEEAQLTEFIEVCSQYVQGMRLETNRRELPPDQVSRSLELSAYFTCVNLQPSHHLLTLRAAMTQNFKANNYLTAANMARRLMLGNFGASKTPEVVNQARKILAVCEQRGTDAHEINFDSNDTDPKLIICSRTMTVINPSRGEALVRCPYCNANYKAQYAGSLCDVCQLSEIGARVLGVQFRPL</sequence>
<dbReference type="Pfam" id="PF23953">
    <property type="entry name" value="TPR_COPA_B"/>
    <property type="match status" value="1"/>
</dbReference>
<evidence type="ECO:0000256" key="9">
    <source>
        <dbReference type="ARBA" id="ARBA00023034"/>
    </source>
</evidence>
<feature type="repeat" description="WD" evidence="11">
    <location>
        <begin position="220"/>
        <end position="261"/>
    </location>
</feature>
<dbReference type="InterPro" id="IPR015943">
    <property type="entry name" value="WD40/YVTN_repeat-like_dom_sf"/>
</dbReference>
<keyword evidence="7" id="KW-0931">ER-Golgi transport</keyword>
<evidence type="ECO:0000256" key="4">
    <source>
        <dbReference type="ARBA" id="ARBA00022490"/>
    </source>
</evidence>
<evidence type="ECO:0000313" key="17">
    <source>
        <dbReference type="Proteomes" id="UP000570595"/>
    </source>
</evidence>
<dbReference type="InterPro" id="IPR056176">
    <property type="entry name" value="TPR_COPA_B"/>
</dbReference>
<protein>
    <recommendedName>
        <fullName evidence="18">Coatomer subunit alpha</fullName>
    </recommendedName>
</protein>
<feature type="compositionally biased region" description="Low complexity" evidence="12">
    <location>
        <begin position="373"/>
        <end position="386"/>
    </location>
</feature>
<feature type="domain" description="Coatomer alpha subunit C-terminal" evidence="14">
    <location>
        <begin position="893"/>
        <end position="1287"/>
    </location>
</feature>
<dbReference type="GO" id="GO:0030126">
    <property type="term" value="C:COPI vesicle coat"/>
    <property type="evidence" value="ECO:0007669"/>
    <property type="project" value="InterPro"/>
</dbReference>
<feature type="region of interest" description="Disordered" evidence="12">
    <location>
        <begin position="907"/>
        <end position="969"/>
    </location>
</feature>
<dbReference type="PANTHER" id="PTHR19876:SF1">
    <property type="entry name" value="COATOMER SUBUNIT ALPHA"/>
    <property type="match status" value="1"/>
</dbReference>
<evidence type="ECO:0000259" key="14">
    <source>
        <dbReference type="Pfam" id="PF06957"/>
    </source>
</evidence>
<dbReference type="FunFam" id="2.130.10.10:FF:000010">
    <property type="entry name" value="Coatomer subunit alpha"/>
    <property type="match status" value="1"/>
</dbReference>
<comment type="subcellular location">
    <subcellularLocation>
        <location evidence="2">Cytoplasm</location>
    </subcellularLocation>
    <subcellularLocation>
        <location evidence="1">Golgi apparatus membrane</location>
        <topology evidence="1">Peripheral membrane protein</topology>
        <orientation evidence="1">Cytoplasmic side</orientation>
    </subcellularLocation>
</comment>
<keyword evidence="4" id="KW-0963">Cytoplasm</keyword>
<organism evidence="16 17">
    <name type="scientific">Perkinsus olseni</name>
    <name type="common">Perkinsus atlanticus</name>
    <dbReference type="NCBI Taxonomy" id="32597"/>
    <lineage>
        <taxon>Eukaryota</taxon>
        <taxon>Sar</taxon>
        <taxon>Alveolata</taxon>
        <taxon>Perkinsozoa</taxon>
        <taxon>Perkinsea</taxon>
        <taxon>Perkinsida</taxon>
        <taxon>Perkinsidae</taxon>
        <taxon>Perkinsus</taxon>
    </lineage>
</organism>
<dbReference type="Gene3D" id="1.25.40.470">
    <property type="match status" value="1"/>
</dbReference>
<feature type="region of interest" description="Disordered" evidence="12">
    <location>
        <begin position="373"/>
        <end position="404"/>
    </location>
</feature>
<feature type="compositionally biased region" description="Polar residues" evidence="12">
    <location>
        <begin position="387"/>
        <end position="400"/>
    </location>
</feature>
<dbReference type="InterPro" id="IPR020472">
    <property type="entry name" value="WD40_PAC1"/>
</dbReference>
<dbReference type="InterPro" id="IPR016391">
    <property type="entry name" value="Coatomer_asu"/>
</dbReference>
<dbReference type="GO" id="GO:0005198">
    <property type="term" value="F:structural molecule activity"/>
    <property type="evidence" value="ECO:0007669"/>
    <property type="project" value="InterPro"/>
</dbReference>
<evidence type="ECO:0000256" key="1">
    <source>
        <dbReference type="ARBA" id="ARBA00004255"/>
    </source>
</evidence>
<feature type="repeat" description="WD" evidence="11">
    <location>
        <begin position="131"/>
        <end position="163"/>
    </location>
</feature>
<dbReference type="PROSITE" id="PS50082">
    <property type="entry name" value="WD_REPEATS_2"/>
    <property type="match status" value="6"/>
</dbReference>
<evidence type="ECO:0000256" key="5">
    <source>
        <dbReference type="ARBA" id="ARBA00022574"/>
    </source>
</evidence>
<dbReference type="Pfam" id="PF04053">
    <property type="entry name" value="B-prop_COPA_B_2nd"/>
    <property type="match status" value="1"/>
</dbReference>
<evidence type="ECO:0000256" key="2">
    <source>
        <dbReference type="ARBA" id="ARBA00004496"/>
    </source>
</evidence>
<keyword evidence="8" id="KW-0653">Protein transport</keyword>
<dbReference type="Gene3D" id="2.130.10.10">
    <property type="entry name" value="YVTN repeat-like/Quinoprotein amine dehydrogenase"/>
    <property type="match status" value="1"/>
</dbReference>
<proteinExistence type="predicted"/>
<dbReference type="InterPro" id="IPR036322">
    <property type="entry name" value="WD40_repeat_dom_sf"/>
</dbReference>
<dbReference type="Proteomes" id="UP000570595">
    <property type="component" value="Unassembled WGS sequence"/>
</dbReference>
<dbReference type="GO" id="GO:0006890">
    <property type="term" value="P:retrograde vesicle-mediated transport, Golgi to endoplasmic reticulum"/>
    <property type="evidence" value="ECO:0007669"/>
    <property type="project" value="TreeGrafter"/>
</dbReference>
<dbReference type="CDD" id="cd00200">
    <property type="entry name" value="WD40"/>
    <property type="match status" value="1"/>
</dbReference>
<keyword evidence="5 11" id="KW-0853">WD repeat</keyword>
<feature type="repeat" description="WD" evidence="11">
    <location>
        <begin position="5"/>
        <end position="46"/>
    </location>
</feature>
<dbReference type="PROSITE" id="PS50294">
    <property type="entry name" value="WD_REPEATS_REGION"/>
    <property type="match status" value="5"/>
</dbReference>
<dbReference type="PRINTS" id="PR00320">
    <property type="entry name" value="GPROTEINBRPT"/>
</dbReference>
<keyword evidence="9" id="KW-0333">Golgi apparatus</keyword>
<evidence type="ECO:0008006" key="18">
    <source>
        <dbReference type="Google" id="ProtNLM"/>
    </source>
</evidence>
<keyword evidence="6" id="KW-0677">Repeat</keyword>
<feature type="repeat" description="WD" evidence="11">
    <location>
        <begin position="47"/>
        <end position="88"/>
    </location>
</feature>
<dbReference type="PANTHER" id="PTHR19876">
    <property type="entry name" value="COATOMER"/>
    <property type="match status" value="1"/>
</dbReference>
<gene>
    <name evidence="16" type="ORF">FOZ61_010137</name>
</gene>
<keyword evidence="10" id="KW-0472">Membrane</keyword>
<feature type="domain" description="COPA/B TPR" evidence="15">
    <location>
        <begin position="690"/>
        <end position="828"/>
    </location>
</feature>
<comment type="caution">
    <text evidence="16">The sequence shown here is derived from an EMBL/GenBank/DDBJ whole genome shotgun (WGS) entry which is preliminary data.</text>
</comment>
<evidence type="ECO:0000256" key="10">
    <source>
        <dbReference type="ARBA" id="ARBA00023136"/>
    </source>
</evidence>
<dbReference type="GO" id="GO:0006886">
    <property type="term" value="P:intracellular protein transport"/>
    <property type="evidence" value="ECO:0007669"/>
    <property type="project" value="InterPro"/>
</dbReference>
<keyword evidence="3" id="KW-0813">Transport</keyword>
<dbReference type="SUPFAM" id="SSF50978">
    <property type="entry name" value="WD40 repeat-like"/>
    <property type="match status" value="2"/>
</dbReference>
<dbReference type="OrthoDB" id="10261470at2759"/>
<dbReference type="InterPro" id="IPR050844">
    <property type="entry name" value="Coatomer_complex_subunit"/>
</dbReference>
<evidence type="ECO:0000256" key="11">
    <source>
        <dbReference type="PROSITE-ProRule" id="PRU00221"/>
    </source>
</evidence>
<evidence type="ECO:0000259" key="15">
    <source>
        <dbReference type="Pfam" id="PF23953"/>
    </source>
</evidence>
<dbReference type="InterPro" id="IPR001680">
    <property type="entry name" value="WD40_rpt"/>
</dbReference>
<dbReference type="Pfam" id="PF00400">
    <property type="entry name" value="WD40"/>
    <property type="match status" value="6"/>
</dbReference>
<feature type="repeat" description="WD" evidence="11">
    <location>
        <begin position="89"/>
        <end position="130"/>
    </location>
</feature>
<feature type="repeat" description="WD" evidence="11">
    <location>
        <begin position="264"/>
        <end position="305"/>
    </location>
</feature>
<dbReference type="GO" id="GO:0000139">
    <property type="term" value="C:Golgi membrane"/>
    <property type="evidence" value="ECO:0007669"/>
    <property type="project" value="UniProtKB-SubCell"/>
</dbReference>
<dbReference type="InterPro" id="IPR047312">
    <property type="entry name" value="Coatomer_alpha_WD-assoc_reg"/>
</dbReference>
<dbReference type="SMART" id="SM00320">
    <property type="entry name" value="WD40"/>
    <property type="match status" value="7"/>
</dbReference>
<name>A0A7J6KY01_PEROL</name>
<feature type="domain" description="COPA/B second beta-propeller" evidence="13">
    <location>
        <begin position="427"/>
        <end position="643"/>
    </location>
</feature>
<dbReference type="InterPro" id="IPR006692">
    <property type="entry name" value="Beta-prop_COPA/B_2nd"/>
</dbReference>
<evidence type="ECO:0000256" key="7">
    <source>
        <dbReference type="ARBA" id="ARBA00022892"/>
    </source>
</evidence>
<reference evidence="16 17" key="1">
    <citation type="submission" date="2020-04" db="EMBL/GenBank/DDBJ databases">
        <title>Perkinsus olseni comparative genomics.</title>
        <authorList>
            <person name="Bogema D.R."/>
        </authorList>
    </citation>
    <scope>NUCLEOTIDE SEQUENCE [LARGE SCALE GENOMIC DNA]</scope>
    <source>
        <strain evidence="16">ATCC PRA-179</strain>
    </source>
</reference>
<evidence type="ECO:0000256" key="12">
    <source>
        <dbReference type="SAM" id="MobiDB-lite"/>
    </source>
</evidence>
<dbReference type="FunFam" id="1.25.40.470:FF:000002">
    <property type="entry name" value="Coatomer subunit alpha"/>
    <property type="match status" value="1"/>
</dbReference>
<dbReference type="CDD" id="cd22948">
    <property type="entry name" value="Coatomer_WDAD_alpha"/>
    <property type="match status" value="1"/>
</dbReference>
<evidence type="ECO:0000256" key="3">
    <source>
        <dbReference type="ARBA" id="ARBA00022448"/>
    </source>
</evidence>
<dbReference type="InterPro" id="IPR010714">
    <property type="entry name" value="Coatomer_asu_C"/>
</dbReference>
<dbReference type="GO" id="GO:0006888">
    <property type="term" value="P:endoplasmic reticulum to Golgi vesicle-mediated transport"/>
    <property type="evidence" value="ECO:0007669"/>
    <property type="project" value="InterPro"/>
</dbReference>
<dbReference type="Pfam" id="PF06957">
    <property type="entry name" value="COPI_C"/>
    <property type="match status" value="1"/>
</dbReference>
<accession>A0A7J6KY01</accession>
<evidence type="ECO:0000256" key="6">
    <source>
        <dbReference type="ARBA" id="ARBA00022737"/>
    </source>
</evidence>
<dbReference type="EMBL" id="JABAHT010000799">
    <property type="protein sequence ID" value="KAF4651797.1"/>
    <property type="molecule type" value="Genomic_DNA"/>
</dbReference>